<keyword evidence="2 12" id="KW-0004">4Fe-4S</keyword>
<dbReference type="InterPro" id="IPR017900">
    <property type="entry name" value="4Fe4S_Fe_S_CS"/>
</dbReference>
<feature type="domain" description="4Fe-4S ferredoxin-type" evidence="13">
    <location>
        <begin position="153"/>
        <end position="182"/>
    </location>
</feature>
<keyword evidence="6 12" id="KW-1278">Translocase</keyword>
<evidence type="ECO:0000256" key="6">
    <source>
        <dbReference type="ARBA" id="ARBA00022967"/>
    </source>
</evidence>
<dbReference type="RefSeq" id="WP_236861554.1">
    <property type="nucleotide sequence ID" value="NZ_LNQR01000036.1"/>
</dbReference>
<evidence type="ECO:0000256" key="9">
    <source>
        <dbReference type="ARBA" id="ARBA00023027"/>
    </source>
</evidence>
<evidence type="ECO:0000256" key="12">
    <source>
        <dbReference type="HAMAP-Rule" id="MF_01351"/>
    </source>
</evidence>
<evidence type="ECO:0000256" key="3">
    <source>
        <dbReference type="ARBA" id="ARBA00022719"/>
    </source>
</evidence>
<evidence type="ECO:0000259" key="13">
    <source>
        <dbReference type="PROSITE" id="PS51379"/>
    </source>
</evidence>
<dbReference type="PROSITE" id="PS51379">
    <property type="entry name" value="4FE4S_FER_2"/>
    <property type="match status" value="2"/>
</dbReference>
<feature type="binding site" evidence="12">
    <location>
        <position position="129"/>
    </location>
    <ligand>
        <name>[4Fe-4S] cluster</name>
        <dbReference type="ChEBI" id="CHEBI:49883"/>
        <label>1</label>
    </ligand>
</feature>
<dbReference type="EMBL" id="LNQR01000036">
    <property type="protein sequence ID" value="KWT90145.1"/>
    <property type="molecule type" value="Genomic_DNA"/>
</dbReference>
<evidence type="ECO:0000256" key="5">
    <source>
        <dbReference type="ARBA" id="ARBA00022737"/>
    </source>
</evidence>
<keyword evidence="4 12" id="KW-0479">Metal-binding</keyword>
<dbReference type="InterPro" id="IPR010226">
    <property type="entry name" value="NADH_quinone_OxRdtase_chainI"/>
</dbReference>
<keyword evidence="3 12" id="KW-0874">Quinone</keyword>
<comment type="subunit">
    <text evidence="12">NDH-1 is composed of 14 different subunits. Subunits NuoA, H, J, K, L, M, N constitute the membrane sector of the complex.</text>
</comment>
<comment type="function">
    <text evidence="12">NDH-1 shuttles electrons from NADH, via FMN and iron-sulfur (Fe-S) centers, to quinones in the respiratory chain. The immediate electron acceptor for the enzyme in this species is believed to be ubiquinone. Couples the redox reaction to proton translocation (for every two electrons transferred, four hydrogen ions are translocated across the cytoplasmic membrane), and thus conserves the redox energy in a proton gradient.</text>
</comment>
<dbReference type="Gene3D" id="3.30.70.3270">
    <property type="match status" value="1"/>
</dbReference>
<dbReference type="InterPro" id="IPR017896">
    <property type="entry name" value="4Fe4S_Fe-S-bd"/>
</dbReference>
<keyword evidence="7 12" id="KW-0408">Iron</keyword>
<evidence type="ECO:0000313" key="15">
    <source>
        <dbReference type="Proteomes" id="UP000060487"/>
    </source>
</evidence>
<sequence length="243" mass="28062">MDRTKLPSLLISFYLDIGQDIVLNLHIMEDVETKVSEPVAVEPQAQGRTSPKLVTKAEPDVWWKGFLKRVFFVEILKGMSLTMSYMFKKPVTRQYPKEKRESMPGFRGMHALVRKPLTRRARCVGCGLCAAICPSKCITIYTSEGKTHEKVVDRYEIEILRCLFCGLCVEACPFQAIVLTGHYEYADASKDTFRLTKEMLMDNWDKYMTDEKGKFYFKNFWAPRRNHFETPAEQAVFKGKPSS</sequence>
<comment type="catalytic activity">
    <reaction evidence="12">
        <text>a quinone + NADH + 5 H(+)(in) = a quinol + NAD(+) + 4 H(+)(out)</text>
        <dbReference type="Rhea" id="RHEA:57888"/>
        <dbReference type="ChEBI" id="CHEBI:15378"/>
        <dbReference type="ChEBI" id="CHEBI:24646"/>
        <dbReference type="ChEBI" id="CHEBI:57540"/>
        <dbReference type="ChEBI" id="CHEBI:57945"/>
        <dbReference type="ChEBI" id="CHEBI:132124"/>
    </reaction>
</comment>
<comment type="similarity">
    <text evidence="12">Belongs to the complex I 23 kDa subunit family.</text>
</comment>
<dbReference type="PANTHER" id="PTHR10849">
    <property type="entry name" value="NADH DEHYDROGENASE UBIQUINONE IRON-SULFUR PROTEIN 8, MITOCHONDRIAL"/>
    <property type="match status" value="1"/>
</dbReference>
<keyword evidence="10 12" id="KW-0830">Ubiquinone</keyword>
<keyword evidence="5" id="KW-0677">Repeat</keyword>
<feature type="domain" description="4Fe-4S ferredoxin-type" evidence="13">
    <location>
        <begin position="114"/>
        <end position="143"/>
    </location>
</feature>
<comment type="subcellular location">
    <subcellularLocation>
        <location evidence="12">Cell membrane</location>
        <topology evidence="12">Peripheral membrane protein</topology>
    </subcellularLocation>
</comment>
<feature type="binding site" evidence="12">
    <location>
        <position position="162"/>
    </location>
    <ligand>
        <name>[4Fe-4S] cluster</name>
        <dbReference type="ChEBI" id="CHEBI:49883"/>
        <label>2</label>
    </ligand>
</feature>
<accession>A0ABR5SHS5</accession>
<dbReference type="HAMAP" id="MF_01351">
    <property type="entry name" value="NDH1_NuoI"/>
    <property type="match status" value="1"/>
</dbReference>
<keyword evidence="1 12" id="KW-1003">Cell membrane</keyword>
<evidence type="ECO:0000256" key="1">
    <source>
        <dbReference type="ARBA" id="ARBA00022475"/>
    </source>
</evidence>
<feature type="binding site" evidence="12">
    <location>
        <position position="126"/>
    </location>
    <ligand>
        <name>[4Fe-4S] cluster</name>
        <dbReference type="ChEBI" id="CHEBI:49883"/>
        <label>1</label>
    </ligand>
</feature>
<keyword evidence="8 12" id="KW-0411">Iron-sulfur</keyword>
<evidence type="ECO:0000313" key="14">
    <source>
        <dbReference type="EMBL" id="KWT90145.1"/>
    </source>
</evidence>
<evidence type="ECO:0000256" key="7">
    <source>
        <dbReference type="ARBA" id="ARBA00023004"/>
    </source>
</evidence>
<dbReference type="Proteomes" id="UP000060487">
    <property type="component" value="Unassembled WGS sequence"/>
</dbReference>
<feature type="binding site" evidence="12">
    <location>
        <position position="123"/>
    </location>
    <ligand>
        <name>[4Fe-4S] cluster</name>
        <dbReference type="ChEBI" id="CHEBI:49883"/>
        <label>1</label>
    </ligand>
</feature>
<dbReference type="NCBIfam" id="NF004538">
    <property type="entry name" value="PRK05888.1-4"/>
    <property type="match status" value="1"/>
</dbReference>
<feature type="binding site" evidence="12">
    <location>
        <position position="168"/>
    </location>
    <ligand>
        <name>[4Fe-4S] cluster</name>
        <dbReference type="ChEBI" id="CHEBI:49883"/>
        <label>2</label>
    </ligand>
</feature>
<dbReference type="PANTHER" id="PTHR10849:SF24">
    <property type="entry name" value="NADH-QUINONE OXIDOREDUCTASE SUBUNIT I 2"/>
    <property type="match status" value="1"/>
</dbReference>
<dbReference type="NCBIfam" id="TIGR01971">
    <property type="entry name" value="NuoI"/>
    <property type="match status" value="1"/>
</dbReference>
<evidence type="ECO:0000256" key="10">
    <source>
        <dbReference type="ARBA" id="ARBA00023075"/>
    </source>
</evidence>
<dbReference type="SUPFAM" id="SSF54862">
    <property type="entry name" value="4Fe-4S ferredoxins"/>
    <property type="match status" value="1"/>
</dbReference>
<dbReference type="Pfam" id="PF12838">
    <property type="entry name" value="Fer4_7"/>
    <property type="match status" value="1"/>
</dbReference>
<evidence type="ECO:0000256" key="11">
    <source>
        <dbReference type="ARBA" id="ARBA00023136"/>
    </source>
</evidence>
<keyword evidence="11 12" id="KW-0472">Membrane</keyword>
<organism evidence="14 15">
    <name type="scientific">Candidatus Magnetominusculus xianensis</name>
    <dbReference type="NCBI Taxonomy" id="1748249"/>
    <lineage>
        <taxon>Bacteria</taxon>
        <taxon>Pseudomonadati</taxon>
        <taxon>Nitrospirota</taxon>
        <taxon>Nitrospiria</taxon>
        <taxon>Nitrospirales</taxon>
        <taxon>Nitrospiraceae</taxon>
        <taxon>Candidatus Magnetominusculus</taxon>
    </lineage>
</organism>
<proteinExistence type="inferred from homology"/>
<name>A0ABR5SHS5_9BACT</name>
<keyword evidence="14" id="KW-0560">Oxidoreductase</keyword>
<gene>
    <name evidence="12 14" type="primary">nuoI</name>
    <name evidence="14" type="ORF">ASN18_1151</name>
</gene>
<feature type="binding site" evidence="12">
    <location>
        <position position="133"/>
    </location>
    <ligand>
        <name>[4Fe-4S] cluster</name>
        <dbReference type="ChEBI" id="CHEBI:49883"/>
        <label>2</label>
    </ligand>
</feature>
<dbReference type="EC" id="7.1.1.-" evidence="12"/>
<comment type="caution">
    <text evidence="14">The sequence shown here is derived from an EMBL/GenBank/DDBJ whole genome shotgun (WGS) entry which is preliminary data.</text>
</comment>
<feature type="binding site" evidence="12">
    <location>
        <position position="165"/>
    </location>
    <ligand>
        <name>[4Fe-4S] cluster</name>
        <dbReference type="ChEBI" id="CHEBI:49883"/>
        <label>2</label>
    </ligand>
</feature>
<evidence type="ECO:0000256" key="8">
    <source>
        <dbReference type="ARBA" id="ARBA00023014"/>
    </source>
</evidence>
<protein>
    <recommendedName>
        <fullName evidence="12">NADH-quinone oxidoreductase subunit I</fullName>
        <ecNumber evidence="12">7.1.1.-</ecNumber>
    </recommendedName>
    <alternativeName>
        <fullName evidence="12">NADH dehydrogenase I subunit I</fullName>
    </alternativeName>
    <alternativeName>
        <fullName evidence="12">NDH-1 subunit I</fullName>
    </alternativeName>
</protein>
<comment type="cofactor">
    <cofactor evidence="12">
        <name>[4Fe-4S] cluster</name>
        <dbReference type="ChEBI" id="CHEBI:49883"/>
    </cofactor>
    <text evidence="12">Binds 2 [4Fe-4S] clusters per subunit.</text>
</comment>
<dbReference type="PROSITE" id="PS00198">
    <property type="entry name" value="4FE4S_FER_1"/>
    <property type="match status" value="1"/>
</dbReference>
<reference evidence="14 15" key="1">
    <citation type="submission" date="2015-11" db="EMBL/GenBank/DDBJ databases">
        <authorList>
            <person name="Lin W."/>
        </authorList>
    </citation>
    <scope>NUCLEOTIDE SEQUENCE [LARGE SCALE GENOMIC DNA]</scope>
    <source>
        <strain evidence="14 15">HCH-1</strain>
    </source>
</reference>
<evidence type="ECO:0000256" key="2">
    <source>
        <dbReference type="ARBA" id="ARBA00022485"/>
    </source>
</evidence>
<dbReference type="GO" id="GO:0016491">
    <property type="term" value="F:oxidoreductase activity"/>
    <property type="evidence" value="ECO:0007669"/>
    <property type="project" value="UniProtKB-KW"/>
</dbReference>
<evidence type="ECO:0000256" key="4">
    <source>
        <dbReference type="ARBA" id="ARBA00022723"/>
    </source>
</evidence>
<keyword evidence="15" id="KW-1185">Reference proteome</keyword>
<feature type="binding site" evidence="12">
    <location>
        <position position="172"/>
    </location>
    <ligand>
        <name>[4Fe-4S] cluster</name>
        <dbReference type="ChEBI" id="CHEBI:49883"/>
        <label>1</label>
    </ligand>
</feature>
<keyword evidence="9 12" id="KW-0520">NAD</keyword>